<keyword evidence="2" id="KW-1185">Reference proteome</keyword>
<accession>A0A7W4YX36</accession>
<evidence type="ECO:0000313" key="2">
    <source>
        <dbReference type="Proteomes" id="UP000532010"/>
    </source>
</evidence>
<proteinExistence type="predicted"/>
<dbReference type="EMBL" id="JACHWB010000004">
    <property type="protein sequence ID" value="MBB3020090.1"/>
    <property type="molecule type" value="Genomic_DNA"/>
</dbReference>
<evidence type="ECO:0008006" key="3">
    <source>
        <dbReference type="Google" id="ProtNLM"/>
    </source>
</evidence>
<protein>
    <recommendedName>
        <fullName evidence="3">HNH endonuclease</fullName>
    </recommendedName>
</protein>
<reference evidence="1 2" key="1">
    <citation type="submission" date="2020-08" db="EMBL/GenBank/DDBJ databases">
        <title>The Agave Microbiome: Exploring the role of microbial communities in plant adaptations to desert environments.</title>
        <authorList>
            <person name="Partida-Martinez L.P."/>
        </authorList>
    </citation>
    <scope>NUCLEOTIDE SEQUENCE [LARGE SCALE GENOMIC DNA]</scope>
    <source>
        <strain evidence="1 2">AT3.9</strain>
    </source>
</reference>
<dbReference type="RefSeq" id="WP_183451783.1">
    <property type="nucleotide sequence ID" value="NZ_JACHWB010000004.1"/>
</dbReference>
<dbReference type="Proteomes" id="UP000532010">
    <property type="component" value="Unassembled WGS sequence"/>
</dbReference>
<dbReference type="AlphaFoldDB" id="A0A7W4YX36"/>
<evidence type="ECO:0000313" key="1">
    <source>
        <dbReference type="EMBL" id="MBB3020090.1"/>
    </source>
</evidence>
<sequence length="262" mass="29707">MAEGTCKLTGKKGKFVASHLIPKALTRPAVSGAPLIQFGSGRKPTRRWDSWYDRNLVIREGEDILTDLDTWAITELRKHRLVWSGWGPMTMLKDDHDTLNGTPWGIRRIKTIDTQRLRLFFLSLLWRAAATSRPEFSEIVMPPEDLERLRLMILQGTSEPLSFYPIALIQLSTVGEIHNQTPLADAKRVPATGDEPERLIPIFRFYLDGLIAHIHRQTTDDGYADRLGPLILGSSNEVVISTVTFERSFQLENFLTVLSESL</sequence>
<organism evidence="1 2">
    <name type="scientific">Microvirga lupini</name>
    <dbReference type="NCBI Taxonomy" id="420324"/>
    <lineage>
        <taxon>Bacteria</taxon>
        <taxon>Pseudomonadati</taxon>
        <taxon>Pseudomonadota</taxon>
        <taxon>Alphaproteobacteria</taxon>
        <taxon>Hyphomicrobiales</taxon>
        <taxon>Methylobacteriaceae</taxon>
        <taxon>Microvirga</taxon>
    </lineage>
</organism>
<comment type="caution">
    <text evidence="1">The sequence shown here is derived from an EMBL/GenBank/DDBJ whole genome shotgun (WGS) entry which is preliminary data.</text>
</comment>
<name>A0A7W4YX36_9HYPH</name>
<gene>
    <name evidence="1" type="ORF">FHR70_003171</name>
</gene>